<dbReference type="Gene3D" id="2.40.50.40">
    <property type="match status" value="1"/>
</dbReference>
<evidence type="ECO:0000256" key="1">
    <source>
        <dbReference type="SAM" id="MobiDB-lite"/>
    </source>
</evidence>
<feature type="domain" description="Chromo" evidence="2">
    <location>
        <begin position="319"/>
        <end position="379"/>
    </location>
</feature>
<feature type="compositionally biased region" description="Polar residues" evidence="1">
    <location>
        <begin position="268"/>
        <end position="285"/>
    </location>
</feature>
<dbReference type="InterPro" id="IPR012337">
    <property type="entry name" value="RNaseH-like_sf"/>
</dbReference>
<dbReference type="GO" id="GO:0015074">
    <property type="term" value="P:DNA integration"/>
    <property type="evidence" value="ECO:0007669"/>
    <property type="project" value="InterPro"/>
</dbReference>
<dbReference type="GO" id="GO:0003676">
    <property type="term" value="F:nucleic acid binding"/>
    <property type="evidence" value="ECO:0007669"/>
    <property type="project" value="InterPro"/>
</dbReference>
<dbReference type="InterPro" id="IPR023780">
    <property type="entry name" value="Chromo_domain"/>
</dbReference>
<dbReference type="Gene3D" id="3.30.420.10">
    <property type="entry name" value="Ribonuclease H-like superfamily/Ribonuclease H"/>
    <property type="match status" value="1"/>
</dbReference>
<keyword evidence="5" id="KW-1185">Reference proteome</keyword>
<evidence type="ECO:0000313" key="5">
    <source>
        <dbReference type="Proteomes" id="UP000887568"/>
    </source>
</evidence>
<dbReference type="PROSITE" id="PS50013">
    <property type="entry name" value="CHROMO_2"/>
    <property type="match status" value="1"/>
</dbReference>
<dbReference type="CDD" id="cd00024">
    <property type="entry name" value="CD_CSD"/>
    <property type="match status" value="1"/>
</dbReference>
<dbReference type="InterPro" id="IPR050951">
    <property type="entry name" value="Retrovirus_Pol_polyprotein"/>
</dbReference>
<organism evidence="4 5">
    <name type="scientific">Patiria miniata</name>
    <name type="common">Bat star</name>
    <name type="synonym">Asterina miniata</name>
    <dbReference type="NCBI Taxonomy" id="46514"/>
    <lineage>
        <taxon>Eukaryota</taxon>
        <taxon>Metazoa</taxon>
        <taxon>Echinodermata</taxon>
        <taxon>Eleutherozoa</taxon>
        <taxon>Asterozoa</taxon>
        <taxon>Asteroidea</taxon>
        <taxon>Valvatacea</taxon>
        <taxon>Valvatida</taxon>
        <taxon>Asterinidae</taxon>
        <taxon>Patiria</taxon>
    </lineage>
</organism>
<sequence length="379" mass="44093">MTTMPLKFKPRIRTQFQLRLCISLRGTQFMSKLIKQLCNIFQITKVQTSSYHPQTNATCERMNSFIWQTLRAYCKPDQSNWVELLPSVMFAYRSTPATESTQLSPFMILFGRECHLPIDTALLPQTQPSATTNRTLERIMQNFDTTRKIAADNIKAAQVKYKEQFDKKSKTPSYQEGQKVWLYCAKRQVGLSPKMCHKWLGPYYICEARDNFTYKLRRCSDNKLMLSPVHTNRLKQYHDPQDRPVHIPDSLDIHTEVGTDQIEDSDTISDTVGDTPHSKANQSANEHVPQPPPVVLGSPKRPSDTKSPDTDDQGRGDWFIVHSLRRSAIIDGKRHYQVKWKGYTKTTWEPEDNIPDELIQDFHIRKTKRSKAYKNKRRR</sequence>
<dbReference type="SUPFAM" id="SSF54160">
    <property type="entry name" value="Chromo domain-like"/>
    <property type="match status" value="1"/>
</dbReference>
<dbReference type="Proteomes" id="UP000887568">
    <property type="component" value="Unplaced"/>
</dbReference>
<accession>A0A914AF40</accession>
<dbReference type="SMART" id="SM00298">
    <property type="entry name" value="CHROMO"/>
    <property type="match status" value="1"/>
</dbReference>
<feature type="region of interest" description="Disordered" evidence="1">
    <location>
        <begin position="258"/>
        <end position="316"/>
    </location>
</feature>
<feature type="compositionally biased region" description="Basic and acidic residues" evidence="1">
    <location>
        <begin position="301"/>
        <end position="315"/>
    </location>
</feature>
<dbReference type="Pfam" id="PF00385">
    <property type="entry name" value="Chromo"/>
    <property type="match status" value="1"/>
</dbReference>
<feature type="domain" description="Integrase catalytic" evidence="3">
    <location>
        <begin position="1"/>
        <end position="113"/>
    </location>
</feature>
<dbReference type="InterPro" id="IPR036397">
    <property type="entry name" value="RNaseH_sf"/>
</dbReference>
<protein>
    <submittedName>
        <fullName evidence="4">Uncharacterized protein</fullName>
    </submittedName>
</protein>
<dbReference type="PROSITE" id="PS50994">
    <property type="entry name" value="INTEGRASE"/>
    <property type="match status" value="1"/>
</dbReference>
<dbReference type="PANTHER" id="PTHR37984:SF5">
    <property type="entry name" value="PROTEIN NYNRIN-LIKE"/>
    <property type="match status" value="1"/>
</dbReference>
<dbReference type="InterPro" id="IPR000953">
    <property type="entry name" value="Chromo/chromo_shadow_dom"/>
</dbReference>
<evidence type="ECO:0000259" key="3">
    <source>
        <dbReference type="PROSITE" id="PS50994"/>
    </source>
</evidence>
<dbReference type="OMA" id="WCENNTE"/>
<dbReference type="AlphaFoldDB" id="A0A914AF40"/>
<proteinExistence type="predicted"/>
<dbReference type="PANTHER" id="PTHR37984">
    <property type="entry name" value="PROTEIN CBG26694"/>
    <property type="match status" value="1"/>
</dbReference>
<dbReference type="GeneID" id="119732797"/>
<dbReference type="RefSeq" id="XP_038062328.1">
    <property type="nucleotide sequence ID" value="XM_038206400.1"/>
</dbReference>
<dbReference type="InterPro" id="IPR001584">
    <property type="entry name" value="Integrase_cat-core"/>
</dbReference>
<evidence type="ECO:0000259" key="2">
    <source>
        <dbReference type="PROSITE" id="PS50013"/>
    </source>
</evidence>
<evidence type="ECO:0000313" key="4">
    <source>
        <dbReference type="EnsemblMetazoa" id="XP_038062328.1"/>
    </source>
</evidence>
<dbReference type="OrthoDB" id="6148813at2759"/>
<dbReference type="InterPro" id="IPR016197">
    <property type="entry name" value="Chromo-like_dom_sf"/>
</dbReference>
<dbReference type="EnsemblMetazoa" id="XM_038206400.1">
    <property type="protein sequence ID" value="XP_038062328.1"/>
    <property type="gene ID" value="LOC119732797"/>
</dbReference>
<dbReference type="SUPFAM" id="SSF53098">
    <property type="entry name" value="Ribonuclease H-like"/>
    <property type="match status" value="1"/>
</dbReference>
<name>A0A914AF40_PATMI</name>
<reference evidence="4" key="1">
    <citation type="submission" date="2022-11" db="UniProtKB">
        <authorList>
            <consortium name="EnsemblMetazoa"/>
        </authorList>
    </citation>
    <scope>IDENTIFICATION</scope>
</reference>